<dbReference type="InterPro" id="IPR009061">
    <property type="entry name" value="DNA-bd_dom_put_sf"/>
</dbReference>
<evidence type="ECO:0000313" key="6">
    <source>
        <dbReference type="Proteomes" id="UP000288028"/>
    </source>
</evidence>
<sequence>MKSISTGQLAKLFNLPKHTIRYYVDESLLVPHVNEINGYHEFVERDIYKLYQIVFLRNVGLSIETIKEVLLKDEVIPSLQDSVKNIDYQIAELIALKKTVTHILKANDEMKLGEIQFVEKEDRFLKIVSDEVAQNGAIDLLKAHELGYDHLDLFFFVIDKSLEETVYVLGEKEEYHKKLNRGIYACKNIEYLNDEQLESEIELFLKDPVLEISSQSEMIIYENIYSSLSFSEKEIMTLEVLLS</sequence>
<dbReference type="GO" id="GO:0003700">
    <property type="term" value="F:DNA-binding transcription factor activity"/>
    <property type="evidence" value="ECO:0007669"/>
    <property type="project" value="InterPro"/>
</dbReference>
<proteinExistence type="predicted"/>
<keyword evidence="3" id="KW-0804">Transcription</keyword>
<evidence type="ECO:0000256" key="3">
    <source>
        <dbReference type="ARBA" id="ARBA00023163"/>
    </source>
</evidence>
<dbReference type="Gene3D" id="1.10.1660.10">
    <property type="match status" value="1"/>
</dbReference>
<dbReference type="GO" id="GO:0003677">
    <property type="term" value="F:DNA binding"/>
    <property type="evidence" value="ECO:0007669"/>
    <property type="project" value="UniProtKB-KW"/>
</dbReference>
<dbReference type="Pfam" id="PF13411">
    <property type="entry name" value="MerR_1"/>
    <property type="match status" value="1"/>
</dbReference>
<dbReference type="Proteomes" id="UP000288028">
    <property type="component" value="Unassembled WGS sequence"/>
</dbReference>
<keyword evidence="6" id="KW-1185">Reference proteome</keyword>
<dbReference type="PROSITE" id="PS50937">
    <property type="entry name" value="HTH_MERR_2"/>
    <property type="match status" value="1"/>
</dbReference>
<dbReference type="AlphaFoldDB" id="A0A430AP43"/>
<keyword evidence="1" id="KW-0805">Transcription regulation</keyword>
<dbReference type="InterPro" id="IPR047057">
    <property type="entry name" value="MerR_fam"/>
</dbReference>
<dbReference type="GeneID" id="95581548"/>
<keyword evidence="2" id="KW-0238">DNA-binding</keyword>
<organism evidence="5 6">
    <name type="scientific">Vagococcus carniphilus</name>
    <dbReference type="NCBI Taxonomy" id="218144"/>
    <lineage>
        <taxon>Bacteria</taxon>
        <taxon>Bacillati</taxon>
        <taxon>Bacillota</taxon>
        <taxon>Bacilli</taxon>
        <taxon>Lactobacillales</taxon>
        <taxon>Enterococcaceae</taxon>
        <taxon>Vagococcus</taxon>
    </lineage>
</organism>
<gene>
    <name evidence="5" type="ORF">CBF28_14610</name>
</gene>
<dbReference type="InterPro" id="IPR000551">
    <property type="entry name" value="MerR-type_HTH_dom"/>
</dbReference>
<evidence type="ECO:0000313" key="5">
    <source>
        <dbReference type="EMBL" id="RSU09743.1"/>
    </source>
</evidence>
<comment type="caution">
    <text evidence="5">The sequence shown here is derived from an EMBL/GenBank/DDBJ whole genome shotgun (WGS) entry which is preliminary data.</text>
</comment>
<dbReference type="PANTHER" id="PTHR30204:SF94">
    <property type="entry name" value="HEAVY METAL-DEPENDENT TRANSCRIPTIONAL REGULATOR HI_0293-RELATED"/>
    <property type="match status" value="1"/>
</dbReference>
<name>A0A430AP43_9ENTE</name>
<dbReference type="PANTHER" id="PTHR30204">
    <property type="entry name" value="REDOX-CYCLING DRUG-SENSING TRANSCRIPTIONAL ACTIVATOR SOXR"/>
    <property type="match status" value="1"/>
</dbReference>
<evidence type="ECO:0000256" key="1">
    <source>
        <dbReference type="ARBA" id="ARBA00023015"/>
    </source>
</evidence>
<dbReference type="EMBL" id="NGKB01000022">
    <property type="protein sequence ID" value="RSU09743.1"/>
    <property type="molecule type" value="Genomic_DNA"/>
</dbReference>
<accession>A0A430AP43</accession>
<dbReference type="OrthoDB" id="9773308at2"/>
<dbReference type="SUPFAM" id="SSF46955">
    <property type="entry name" value="Putative DNA-binding domain"/>
    <property type="match status" value="1"/>
</dbReference>
<feature type="domain" description="HTH merR-type" evidence="4">
    <location>
        <begin position="3"/>
        <end position="72"/>
    </location>
</feature>
<protein>
    <recommendedName>
        <fullName evidence="4">HTH merR-type domain-containing protein</fullName>
    </recommendedName>
</protein>
<dbReference type="RefSeq" id="WP_126796475.1">
    <property type="nucleotide sequence ID" value="NZ_CP060720.1"/>
</dbReference>
<evidence type="ECO:0000259" key="4">
    <source>
        <dbReference type="PROSITE" id="PS50937"/>
    </source>
</evidence>
<dbReference type="SMART" id="SM00422">
    <property type="entry name" value="HTH_MERR"/>
    <property type="match status" value="1"/>
</dbReference>
<evidence type="ECO:0000256" key="2">
    <source>
        <dbReference type="ARBA" id="ARBA00023125"/>
    </source>
</evidence>
<reference evidence="5 6" key="1">
    <citation type="submission" date="2017-05" db="EMBL/GenBank/DDBJ databases">
        <title>Vagococcus spp. assemblies.</title>
        <authorList>
            <person name="Gulvik C.A."/>
        </authorList>
    </citation>
    <scope>NUCLEOTIDE SEQUENCE [LARGE SCALE GENOMIC DNA]</scope>
    <source>
        <strain evidence="5 6">SS1714</strain>
    </source>
</reference>